<dbReference type="PANTHER" id="PTHR32145:SF11">
    <property type="entry name" value="DIFLAVIN FLAVOPROTEIN A 2-RELATED"/>
    <property type="match status" value="1"/>
</dbReference>
<evidence type="ECO:0000256" key="1">
    <source>
        <dbReference type="ARBA" id="ARBA00001917"/>
    </source>
</evidence>
<dbReference type="Proteomes" id="UP000003175">
    <property type="component" value="Unassembled WGS sequence"/>
</dbReference>
<dbReference type="PROSITE" id="PS00201">
    <property type="entry name" value="FLAVODOXIN"/>
    <property type="match status" value="1"/>
</dbReference>
<reference evidence="9 10" key="1">
    <citation type="submission" date="2011-08" db="EMBL/GenBank/DDBJ databases">
        <title>The Genome Sequence of Selenomonas noxia F0398.</title>
        <authorList>
            <consortium name="The Broad Institute Genome Sequencing Platform"/>
            <person name="Earl A."/>
            <person name="Ward D."/>
            <person name="Feldgarden M."/>
            <person name="Gevers D."/>
            <person name="Izard J."/>
            <person name="Ganesan A."/>
            <person name="Blanton J.M."/>
            <person name="Baranova O.V."/>
            <person name="Tanner A.C."/>
            <person name="Dewhirst F.E."/>
            <person name="Young S.K."/>
            <person name="Zeng Q."/>
            <person name="Gargeya S."/>
            <person name="Fitzgerald M."/>
            <person name="Haas B."/>
            <person name="Abouelleil A."/>
            <person name="Alvarado L."/>
            <person name="Arachchi H.M."/>
            <person name="Berlin A."/>
            <person name="Brown A."/>
            <person name="Chapman S.B."/>
            <person name="Chen Z."/>
            <person name="Dunbar C."/>
            <person name="Freedman E."/>
            <person name="Gearin G."/>
            <person name="Gellesch M."/>
            <person name="Goldberg J."/>
            <person name="Griggs A."/>
            <person name="Gujja S."/>
            <person name="Heiman D."/>
            <person name="Howarth C."/>
            <person name="Larson L."/>
            <person name="Lui A."/>
            <person name="MacDonald P.J.P."/>
            <person name="Montmayeur A."/>
            <person name="Murphy C."/>
            <person name="Neiman D."/>
            <person name="Pearson M."/>
            <person name="Priest M."/>
            <person name="Roberts A."/>
            <person name="Saif S."/>
            <person name="Shea T."/>
            <person name="Shenoy N."/>
            <person name="Sisk P."/>
            <person name="Stolte C."/>
            <person name="Sykes S."/>
            <person name="Wortman J."/>
            <person name="Nusbaum C."/>
            <person name="Birren B."/>
        </authorList>
    </citation>
    <scope>NUCLEOTIDE SEQUENCE [LARGE SCALE GENOMIC DNA]</scope>
    <source>
        <strain evidence="9 10">F0398</strain>
    </source>
</reference>
<comment type="cofactor">
    <cofactor evidence="1 7">
        <name>FMN</name>
        <dbReference type="ChEBI" id="CHEBI:58210"/>
    </cofactor>
</comment>
<accession>A0ABP2MPB6</accession>
<name>A0ABP2MPB6_9FIRM</name>
<evidence type="ECO:0000256" key="4">
    <source>
        <dbReference type="ARBA" id="ARBA00022630"/>
    </source>
</evidence>
<evidence type="ECO:0000313" key="9">
    <source>
        <dbReference type="EMBL" id="EHG24453.1"/>
    </source>
</evidence>
<dbReference type="Pfam" id="PF00258">
    <property type="entry name" value="Flavodoxin_1"/>
    <property type="match status" value="1"/>
</dbReference>
<keyword evidence="10" id="KW-1185">Reference proteome</keyword>
<dbReference type="PANTHER" id="PTHR32145">
    <property type="entry name" value="DIFLAVIN FLAVOPROTEIN A 2-RELATED"/>
    <property type="match status" value="1"/>
</dbReference>
<comment type="caution">
    <text evidence="9">The sequence shown here is derived from an EMBL/GenBank/DDBJ whole genome shotgun (WGS) entry which is preliminary data.</text>
</comment>
<dbReference type="SUPFAM" id="SSF52218">
    <property type="entry name" value="Flavoproteins"/>
    <property type="match status" value="1"/>
</dbReference>
<organism evidence="9 10">
    <name type="scientific">Selenomonas noxia F0398</name>
    <dbReference type="NCBI Taxonomy" id="702437"/>
    <lineage>
        <taxon>Bacteria</taxon>
        <taxon>Bacillati</taxon>
        <taxon>Bacillota</taxon>
        <taxon>Negativicutes</taxon>
        <taxon>Selenomonadales</taxon>
        <taxon>Selenomonadaceae</taxon>
        <taxon>Selenomonas</taxon>
    </lineage>
</organism>
<evidence type="ECO:0000313" key="10">
    <source>
        <dbReference type="Proteomes" id="UP000003175"/>
    </source>
</evidence>
<comment type="similarity">
    <text evidence="2 7">Belongs to the flavodoxin family.</text>
</comment>
<dbReference type="Gene3D" id="3.40.50.360">
    <property type="match status" value="1"/>
</dbReference>
<dbReference type="InterPro" id="IPR029039">
    <property type="entry name" value="Flavoprotein-like_sf"/>
</dbReference>
<evidence type="ECO:0000256" key="3">
    <source>
        <dbReference type="ARBA" id="ARBA00022448"/>
    </source>
</evidence>
<dbReference type="NCBIfam" id="TIGR01753">
    <property type="entry name" value="flav_short"/>
    <property type="match status" value="1"/>
</dbReference>
<dbReference type="EMBL" id="ADGH01000012">
    <property type="protein sequence ID" value="EHG24453.1"/>
    <property type="molecule type" value="Genomic_DNA"/>
</dbReference>
<dbReference type="InterPro" id="IPR051285">
    <property type="entry name" value="NADH_oxidoreductase_modular"/>
</dbReference>
<proteinExistence type="inferred from homology"/>
<evidence type="ECO:0000256" key="6">
    <source>
        <dbReference type="ARBA" id="ARBA00022982"/>
    </source>
</evidence>
<dbReference type="PROSITE" id="PS50902">
    <property type="entry name" value="FLAVODOXIN_LIKE"/>
    <property type="match status" value="1"/>
</dbReference>
<evidence type="ECO:0000256" key="7">
    <source>
        <dbReference type="RuleBase" id="RU367037"/>
    </source>
</evidence>
<keyword evidence="6 7" id="KW-0249">Electron transport</keyword>
<protein>
    <recommendedName>
        <fullName evidence="7">Flavodoxin</fullName>
    </recommendedName>
</protein>
<dbReference type="InterPro" id="IPR010087">
    <property type="entry name" value="Flav_short"/>
</dbReference>
<evidence type="ECO:0000256" key="2">
    <source>
        <dbReference type="ARBA" id="ARBA00005267"/>
    </source>
</evidence>
<gene>
    <name evidence="9" type="ORF">HMPREF9432_01303</name>
</gene>
<evidence type="ECO:0000259" key="8">
    <source>
        <dbReference type="PROSITE" id="PS50902"/>
    </source>
</evidence>
<dbReference type="InterPro" id="IPR008254">
    <property type="entry name" value="Flavodoxin/NO_synth"/>
</dbReference>
<keyword evidence="4 7" id="KW-0285">Flavoprotein</keyword>
<comment type="function">
    <text evidence="7">Low-potential electron donor to a number of redox enzymes.</text>
</comment>
<feature type="domain" description="Flavodoxin-like" evidence="8">
    <location>
        <begin position="5"/>
        <end position="141"/>
    </location>
</feature>
<keyword evidence="5 7" id="KW-0288">FMN</keyword>
<evidence type="ECO:0000256" key="5">
    <source>
        <dbReference type="ARBA" id="ARBA00022643"/>
    </source>
</evidence>
<sequence length="145" mass="15177">MMAKIAVVFWSGSGNTEAMANAVVEGVKKGGAEAELIRVGDFSADRIADYDGVLMGCPACGTEELDETEFEPFFAEAEGKLAGVKVGLFGSYGWGGGMFMETWTERTQEAGANMVADGVTCENEPDDDALARCRDLGAAMAKAVG</sequence>
<keyword evidence="3 7" id="KW-0813">Transport</keyword>
<dbReference type="InterPro" id="IPR001226">
    <property type="entry name" value="Flavodoxin_CS"/>
</dbReference>